<protein>
    <recommendedName>
        <fullName evidence="5">Lipoprotein</fullName>
    </recommendedName>
</protein>
<proteinExistence type="predicted"/>
<evidence type="ECO:0000256" key="1">
    <source>
        <dbReference type="SAM" id="MobiDB-lite"/>
    </source>
</evidence>
<dbReference type="RefSeq" id="WP_260046457.1">
    <property type="nucleotide sequence ID" value="NZ_JANZXA010000008.1"/>
</dbReference>
<comment type="caution">
    <text evidence="3">The sequence shown here is derived from an EMBL/GenBank/DDBJ whole genome shotgun (WGS) entry which is preliminary data.</text>
</comment>
<name>A0ABT2I6H0_9SPHN</name>
<keyword evidence="4" id="KW-1185">Reference proteome</keyword>
<evidence type="ECO:0000313" key="3">
    <source>
        <dbReference type="EMBL" id="MCT2400409.1"/>
    </source>
</evidence>
<organism evidence="3 4">
    <name type="scientific">Novosphingobium mangrovi</name>
    <name type="common">ex Huang et al. 2023</name>
    <dbReference type="NCBI Taxonomy" id="2976432"/>
    <lineage>
        <taxon>Bacteria</taxon>
        <taxon>Pseudomonadati</taxon>
        <taxon>Pseudomonadota</taxon>
        <taxon>Alphaproteobacteria</taxon>
        <taxon>Sphingomonadales</taxon>
        <taxon>Sphingomonadaceae</taxon>
        <taxon>Novosphingobium</taxon>
    </lineage>
</organism>
<dbReference type="Proteomes" id="UP001165583">
    <property type="component" value="Unassembled WGS sequence"/>
</dbReference>
<keyword evidence="2" id="KW-0732">Signal</keyword>
<evidence type="ECO:0000256" key="2">
    <source>
        <dbReference type="SAM" id="SignalP"/>
    </source>
</evidence>
<accession>A0ABT2I6H0</accession>
<dbReference type="PROSITE" id="PS51257">
    <property type="entry name" value="PROKAR_LIPOPROTEIN"/>
    <property type="match status" value="1"/>
</dbReference>
<feature type="chain" id="PRO_5046546742" description="Lipoprotein" evidence="2">
    <location>
        <begin position="20"/>
        <end position="112"/>
    </location>
</feature>
<feature type="region of interest" description="Disordered" evidence="1">
    <location>
        <begin position="65"/>
        <end position="112"/>
    </location>
</feature>
<sequence>MFGKVSRVFLLAGATLALAACGPSRDEENASQLAKARAAEQAAAEKAAQEAAARRAREANDAALASFYGGGSEDDGYAADDNRPADNADRPADDRPGSGPPPPIVEGVPAAY</sequence>
<evidence type="ECO:0000313" key="4">
    <source>
        <dbReference type="Proteomes" id="UP001165583"/>
    </source>
</evidence>
<evidence type="ECO:0008006" key="5">
    <source>
        <dbReference type="Google" id="ProtNLM"/>
    </source>
</evidence>
<dbReference type="EMBL" id="JANZXA010000008">
    <property type="protein sequence ID" value="MCT2400409.1"/>
    <property type="molecule type" value="Genomic_DNA"/>
</dbReference>
<reference evidence="3" key="1">
    <citation type="submission" date="2022-09" db="EMBL/GenBank/DDBJ databases">
        <title>Novosphingobium sp. Nov., a polycyclic aromatic hydrocarbon-degrading bacterium isolated form mangrove sediments in HongKong.</title>
        <authorList>
            <person name="Hu Z."/>
        </authorList>
    </citation>
    <scope>NUCLEOTIDE SEQUENCE</scope>
    <source>
        <strain evidence="3">HK4-1</strain>
    </source>
</reference>
<gene>
    <name evidence="3" type="ORF">NZK81_12675</name>
</gene>
<feature type="compositionally biased region" description="Basic and acidic residues" evidence="1">
    <location>
        <begin position="80"/>
        <end position="96"/>
    </location>
</feature>
<feature type="signal peptide" evidence="2">
    <location>
        <begin position="1"/>
        <end position="19"/>
    </location>
</feature>